<dbReference type="Pfam" id="PF07501">
    <property type="entry name" value="G5"/>
    <property type="match status" value="1"/>
</dbReference>
<keyword evidence="1" id="KW-0732">Signal</keyword>
<dbReference type="InterPro" id="IPR010611">
    <property type="entry name" value="3D_dom"/>
</dbReference>
<dbReference type="AlphaFoldDB" id="A0A140L0S0"/>
<evidence type="ECO:0000256" key="1">
    <source>
        <dbReference type="ARBA" id="ARBA00022729"/>
    </source>
</evidence>
<name>A0A140L0S0_9FIRM</name>
<keyword evidence="4" id="KW-1185">Reference proteome</keyword>
<dbReference type="Proteomes" id="UP000070456">
    <property type="component" value="Unassembled WGS sequence"/>
</dbReference>
<dbReference type="InterPro" id="IPR051933">
    <property type="entry name" value="Resuscitation_pf_RpfB"/>
</dbReference>
<dbReference type="Gene3D" id="2.20.230.10">
    <property type="entry name" value="Resuscitation-promoting factor rpfb"/>
    <property type="match status" value="1"/>
</dbReference>
<dbReference type="GO" id="GO:0004553">
    <property type="term" value="F:hydrolase activity, hydrolyzing O-glycosyl compounds"/>
    <property type="evidence" value="ECO:0007669"/>
    <property type="project" value="InterPro"/>
</dbReference>
<dbReference type="EMBL" id="LOEE01000062">
    <property type="protein sequence ID" value="KXG74145.1"/>
    <property type="molecule type" value="Genomic_DNA"/>
</dbReference>
<dbReference type="RefSeq" id="WP_068557530.1">
    <property type="nucleotide sequence ID" value="NZ_LOEE01000062.1"/>
</dbReference>
<gene>
    <name evidence="3" type="primary">yocH</name>
    <name evidence="3" type="ORF">AN619_25640</name>
</gene>
<evidence type="ECO:0000313" key="4">
    <source>
        <dbReference type="Proteomes" id="UP000070456"/>
    </source>
</evidence>
<organism evidence="3 4">
    <name type="scientific">Thermotalea metallivorans</name>
    <dbReference type="NCBI Taxonomy" id="520762"/>
    <lineage>
        <taxon>Bacteria</taxon>
        <taxon>Bacillati</taxon>
        <taxon>Bacillota</taxon>
        <taxon>Clostridia</taxon>
        <taxon>Peptostreptococcales</taxon>
        <taxon>Thermotaleaceae</taxon>
        <taxon>Thermotalea</taxon>
    </lineage>
</organism>
<protein>
    <submittedName>
        <fullName evidence="3">Cell wall-binding protein YocH</fullName>
    </submittedName>
</protein>
<evidence type="ECO:0000313" key="3">
    <source>
        <dbReference type="EMBL" id="KXG74145.1"/>
    </source>
</evidence>
<dbReference type="PANTHER" id="PTHR39160:SF4">
    <property type="entry name" value="RESUSCITATION-PROMOTING FACTOR RPFB"/>
    <property type="match status" value="1"/>
</dbReference>
<dbReference type="InterPro" id="IPR007137">
    <property type="entry name" value="DUF348"/>
</dbReference>
<accession>A0A140L0S0</accession>
<dbReference type="InterPro" id="IPR011098">
    <property type="entry name" value="G5_dom"/>
</dbReference>
<dbReference type="Pfam" id="PF03990">
    <property type="entry name" value="DUF348"/>
    <property type="match status" value="2"/>
</dbReference>
<dbReference type="PROSITE" id="PS51109">
    <property type="entry name" value="G5"/>
    <property type="match status" value="1"/>
</dbReference>
<dbReference type="GO" id="GO:0009254">
    <property type="term" value="P:peptidoglycan turnover"/>
    <property type="evidence" value="ECO:0007669"/>
    <property type="project" value="InterPro"/>
</dbReference>
<dbReference type="SUPFAM" id="SSF50685">
    <property type="entry name" value="Barwin-like endoglucanases"/>
    <property type="match status" value="1"/>
</dbReference>
<dbReference type="OrthoDB" id="9798935at2"/>
<dbReference type="PATRIC" id="fig|520762.4.peg.2831"/>
<dbReference type="STRING" id="520762.AN619_25640"/>
<dbReference type="InterPro" id="IPR036908">
    <property type="entry name" value="RlpA-like_sf"/>
</dbReference>
<dbReference type="CDD" id="cd22786">
    <property type="entry name" value="DPBB_YuiC-like"/>
    <property type="match status" value="1"/>
</dbReference>
<comment type="caution">
    <text evidence="3">The sequence shown here is derived from an EMBL/GenBank/DDBJ whole genome shotgun (WGS) entry which is preliminary data.</text>
</comment>
<dbReference type="PANTHER" id="PTHR39160">
    <property type="entry name" value="CELL WALL-BINDING PROTEIN YOCH"/>
    <property type="match status" value="1"/>
</dbReference>
<evidence type="ECO:0000259" key="2">
    <source>
        <dbReference type="PROSITE" id="PS51109"/>
    </source>
</evidence>
<dbReference type="GO" id="GO:0019867">
    <property type="term" value="C:outer membrane"/>
    <property type="evidence" value="ECO:0007669"/>
    <property type="project" value="InterPro"/>
</dbReference>
<feature type="domain" description="G5" evidence="2">
    <location>
        <begin position="146"/>
        <end position="226"/>
    </location>
</feature>
<dbReference type="Gene3D" id="2.40.40.10">
    <property type="entry name" value="RlpA-like domain"/>
    <property type="match status" value="1"/>
</dbReference>
<proteinExistence type="predicted"/>
<reference evidence="3 4" key="1">
    <citation type="submission" date="2015-12" db="EMBL/GenBank/DDBJ databases">
        <title>Draft genome sequence of the thermoanaerobe Thermotalea metallivorans, an isolate from the runoff channel of the Great Artesian Basin, Australia.</title>
        <authorList>
            <person name="Patel B.K."/>
        </authorList>
    </citation>
    <scope>NUCLEOTIDE SEQUENCE [LARGE SCALE GENOMIC DNA]</scope>
    <source>
        <strain evidence="3 4">B2-1</strain>
    </source>
</reference>
<sequence length="343" mass="38040">METNRKNIKILHKRNLIILGIVLAIGLFSISSALTKEIIIQDGDKRVTVKTAFASVDSVLKKGNIILEPHDQVSLPLKAKVKDGMVISIKRAHPVTIVADGKVTEVKTANEKVKDILAEHQITLGEKDRVQPGLDAKVEKYVTITIVRVNEKIVTEKVAIPYENIIKYNDNLDKSKVNLIQKGKNGEKEVKYRIVFEDGKQISKDVIEEKVITAAVDEIVEKGTAQYIATSRGSVRYRKMLVMSSTAYDAGFESTGKRPGDKYYGITRSGTKVRPGVVAVDPKVIPLGTKLYIKSLDGRPDYGFAVAEDTGGAIKGNKIDLYFEDPNVVKKYGRRKVQVYILD</sequence>
<dbReference type="Pfam" id="PF06725">
    <property type="entry name" value="3D"/>
    <property type="match status" value="1"/>
</dbReference>
<dbReference type="SMART" id="SM01208">
    <property type="entry name" value="G5"/>
    <property type="match status" value="1"/>
</dbReference>